<comment type="caution">
    <text evidence="5">The sequence shown here is derived from an EMBL/GenBank/DDBJ whole genome shotgun (WGS) entry which is preliminary data.</text>
</comment>
<dbReference type="InterPro" id="IPR009006">
    <property type="entry name" value="Ala_racemase/Decarboxylase_C"/>
</dbReference>
<accession>A0ABT2AKM5</accession>
<dbReference type="SUPFAM" id="SSF50621">
    <property type="entry name" value="Alanine racemase C-terminal domain-like"/>
    <property type="match status" value="1"/>
</dbReference>
<name>A0ABT2AKM5_9BURK</name>
<sequence>MSAGAWRFAAVVVVYADGWQGSLSGSEQAAFDGVIVPIMRRVSMDSMGST</sequence>
<keyword evidence="3" id="KW-0413">Isomerase</keyword>
<proteinExistence type="predicted"/>
<protein>
    <recommendedName>
        <fullName evidence="4">Alanine racemase C-terminal domain-containing protein</fullName>
    </recommendedName>
</protein>
<dbReference type="Proteomes" id="UP001206572">
    <property type="component" value="Unassembled WGS sequence"/>
</dbReference>
<reference evidence="5 6" key="1">
    <citation type="submission" date="2022-08" db="EMBL/GenBank/DDBJ databases">
        <title>Reclassification of Massilia species as members of the genera Telluria, Duganella, Pseudoduganella, Mokoshia gen. nov. and Zemynaea gen. nov. using orthogonal and non-orthogonal genome-based approaches.</title>
        <authorList>
            <person name="Bowman J.P."/>
        </authorList>
    </citation>
    <scope>NUCLEOTIDE SEQUENCE [LARGE SCALE GENOMIC DNA]</scope>
    <source>
        <strain evidence="5 6">JCM 31661</strain>
    </source>
</reference>
<evidence type="ECO:0000313" key="6">
    <source>
        <dbReference type="Proteomes" id="UP001206572"/>
    </source>
</evidence>
<dbReference type="Pfam" id="PF00842">
    <property type="entry name" value="Ala_racemase_C"/>
    <property type="match status" value="1"/>
</dbReference>
<organism evidence="5 6">
    <name type="scientific">Massilia agri</name>
    <dbReference type="NCBI Taxonomy" id="1886785"/>
    <lineage>
        <taxon>Bacteria</taxon>
        <taxon>Pseudomonadati</taxon>
        <taxon>Pseudomonadota</taxon>
        <taxon>Betaproteobacteria</taxon>
        <taxon>Burkholderiales</taxon>
        <taxon>Oxalobacteraceae</taxon>
        <taxon>Telluria group</taxon>
        <taxon>Massilia</taxon>
    </lineage>
</organism>
<keyword evidence="2" id="KW-0663">Pyridoxal phosphate</keyword>
<dbReference type="Gene3D" id="2.40.37.10">
    <property type="entry name" value="Lyase, Ornithine Decarboxylase, Chain A, domain 1"/>
    <property type="match status" value="1"/>
</dbReference>
<evidence type="ECO:0000313" key="5">
    <source>
        <dbReference type="EMBL" id="MCS0596716.1"/>
    </source>
</evidence>
<evidence type="ECO:0000259" key="4">
    <source>
        <dbReference type="Pfam" id="PF00842"/>
    </source>
</evidence>
<gene>
    <name evidence="5" type="ORF">NX780_10160</name>
</gene>
<evidence type="ECO:0000256" key="3">
    <source>
        <dbReference type="ARBA" id="ARBA00023235"/>
    </source>
</evidence>
<evidence type="ECO:0000256" key="2">
    <source>
        <dbReference type="ARBA" id="ARBA00022898"/>
    </source>
</evidence>
<comment type="cofactor">
    <cofactor evidence="1">
        <name>pyridoxal 5'-phosphate</name>
        <dbReference type="ChEBI" id="CHEBI:597326"/>
    </cofactor>
</comment>
<keyword evidence="6" id="KW-1185">Reference proteome</keyword>
<dbReference type="InterPro" id="IPR011079">
    <property type="entry name" value="Ala_racemase_C"/>
</dbReference>
<feature type="domain" description="Alanine racemase C-terminal" evidence="4">
    <location>
        <begin position="7"/>
        <end position="47"/>
    </location>
</feature>
<dbReference type="EMBL" id="JANUHA010000005">
    <property type="protein sequence ID" value="MCS0596716.1"/>
    <property type="molecule type" value="Genomic_DNA"/>
</dbReference>
<evidence type="ECO:0000256" key="1">
    <source>
        <dbReference type="ARBA" id="ARBA00001933"/>
    </source>
</evidence>